<dbReference type="PANTHER" id="PTHR43479:SF11">
    <property type="entry name" value="ACREF_ENVCD OPERON REPRESSOR-RELATED"/>
    <property type="match status" value="1"/>
</dbReference>
<dbReference type="EMBL" id="FNDW01000001">
    <property type="protein sequence ID" value="SDH63206.1"/>
    <property type="molecule type" value="Genomic_DNA"/>
</dbReference>
<sequence>MFGSYVQKFVVLLTLLETKIMGLHERRQREKENVRASILDAAFSLAKTEGWASLSMRKIADAIEYSAPVVYDHFENKEAILYEISLNGFHCLHIELLKAQNAYDEPEDQLKAIVDAYWKFAFKNKEYYQLMFGLGMQCSGKGMMKEEFSSFQDMLYESTYKIIKKNGSKIENACHMSHALFSAVHGLISIMMMRNDDIPSTMNKTTLDETVSAFIKSL</sequence>
<dbReference type="AlphaFoldDB" id="A0A1G8DZP0"/>
<dbReference type="InterPro" id="IPR025996">
    <property type="entry name" value="MT1864/Rv1816-like_C"/>
</dbReference>
<evidence type="ECO:0000313" key="6">
    <source>
        <dbReference type="EMBL" id="SDH63206.1"/>
    </source>
</evidence>
<dbReference type="SUPFAM" id="SSF48498">
    <property type="entry name" value="Tetracyclin repressor-like, C-terminal domain"/>
    <property type="match status" value="1"/>
</dbReference>
<dbReference type="Pfam" id="PF00440">
    <property type="entry name" value="TetR_N"/>
    <property type="match status" value="1"/>
</dbReference>
<dbReference type="InterPro" id="IPR001647">
    <property type="entry name" value="HTH_TetR"/>
</dbReference>
<dbReference type="PROSITE" id="PS50977">
    <property type="entry name" value="HTH_TETR_2"/>
    <property type="match status" value="1"/>
</dbReference>
<dbReference type="PRINTS" id="PR00455">
    <property type="entry name" value="HTHTETR"/>
</dbReference>
<dbReference type="Gene3D" id="1.10.357.10">
    <property type="entry name" value="Tetracycline Repressor, domain 2"/>
    <property type="match status" value="1"/>
</dbReference>
<evidence type="ECO:0000313" key="7">
    <source>
        <dbReference type="Proteomes" id="UP000198869"/>
    </source>
</evidence>
<keyword evidence="2 4" id="KW-0238">DNA-binding</keyword>
<evidence type="ECO:0000256" key="2">
    <source>
        <dbReference type="ARBA" id="ARBA00023125"/>
    </source>
</evidence>
<dbReference type="InterPro" id="IPR036271">
    <property type="entry name" value="Tet_transcr_reg_TetR-rel_C_sf"/>
</dbReference>
<reference evidence="7" key="1">
    <citation type="submission" date="2016-10" db="EMBL/GenBank/DDBJ databases">
        <authorList>
            <person name="Varghese N."/>
            <person name="Submissions S."/>
        </authorList>
    </citation>
    <scope>NUCLEOTIDE SEQUENCE [LARGE SCALE GENOMIC DNA]</scope>
    <source>
        <strain evidence="7">DSM 17071</strain>
    </source>
</reference>
<dbReference type="Proteomes" id="UP000198869">
    <property type="component" value="Unassembled WGS sequence"/>
</dbReference>
<dbReference type="PANTHER" id="PTHR43479">
    <property type="entry name" value="ACREF/ENVCD OPERON REPRESSOR-RELATED"/>
    <property type="match status" value="1"/>
</dbReference>
<dbReference type="InterPro" id="IPR050624">
    <property type="entry name" value="HTH-type_Tx_Regulator"/>
</dbReference>
<evidence type="ECO:0000256" key="1">
    <source>
        <dbReference type="ARBA" id="ARBA00023015"/>
    </source>
</evidence>
<evidence type="ECO:0000256" key="3">
    <source>
        <dbReference type="ARBA" id="ARBA00023163"/>
    </source>
</evidence>
<dbReference type="GO" id="GO:0003677">
    <property type="term" value="F:DNA binding"/>
    <property type="evidence" value="ECO:0007669"/>
    <property type="project" value="UniProtKB-UniRule"/>
</dbReference>
<dbReference type="SUPFAM" id="SSF46689">
    <property type="entry name" value="Homeodomain-like"/>
    <property type="match status" value="1"/>
</dbReference>
<feature type="domain" description="HTH tetR-type" evidence="5">
    <location>
        <begin position="32"/>
        <end position="92"/>
    </location>
</feature>
<evidence type="ECO:0000256" key="4">
    <source>
        <dbReference type="PROSITE-ProRule" id="PRU00335"/>
    </source>
</evidence>
<accession>A0A1G8DZP0</accession>
<dbReference type="STRING" id="311334.SAMN05421846_101374"/>
<dbReference type="InterPro" id="IPR009057">
    <property type="entry name" value="Homeodomain-like_sf"/>
</dbReference>
<protein>
    <submittedName>
        <fullName evidence="6">DNA-binding transcriptional regulator, AcrR family</fullName>
    </submittedName>
</protein>
<organism evidence="6 7">
    <name type="scientific">Chryseobacterium taeanense</name>
    <dbReference type="NCBI Taxonomy" id="311334"/>
    <lineage>
        <taxon>Bacteria</taxon>
        <taxon>Pseudomonadati</taxon>
        <taxon>Bacteroidota</taxon>
        <taxon>Flavobacteriia</taxon>
        <taxon>Flavobacteriales</taxon>
        <taxon>Weeksellaceae</taxon>
        <taxon>Chryseobacterium group</taxon>
        <taxon>Chryseobacterium</taxon>
    </lineage>
</organism>
<feature type="DNA-binding region" description="H-T-H motif" evidence="4">
    <location>
        <begin position="55"/>
        <end position="74"/>
    </location>
</feature>
<gene>
    <name evidence="6" type="ORF">SAMN05421846_101374</name>
</gene>
<keyword evidence="3" id="KW-0804">Transcription</keyword>
<proteinExistence type="predicted"/>
<keyword evidence="7" id="KW-1185">Reference proteome</keyword>
<dbReference type="Pfam" id="PF13305">
    <property type="entry name" value="TetR_C_33"/>
    <property type="match status" value="1"/>
</dbReference>
<keyword evidence="1" id="KW-0805">Transcription regulation</keyword>
<evidence type="ECO:0000259" key="5">
    <source>
        <dbReference type="PROSITE" id="PS50977"/>
    </source>
</evidence>
<name>A0A1G8DZP0_9FLAO</name>